<sequence>MPQLPAGARITTRLRGAAGRRIRGPASTVIHAARDLRLSWPTVMDAFRAVPHEATGASLPEVKVQDIDETRRERPRLEQNPATGK</sequence>
<accession>A0ABN5KGQ7</accession>
<dbReference type="Proteomes" id="UP000245051">
    <property type="component" value="Chromosome"/>
</dbReference>
<reference evidence="3 4" key="1">
    <citation type="submission" date="2018-05" db="EMBL/GenBank/DDBJ databases">
        <title>Complete genome sequence of the Type Strain of Streptomyces spongiicola HNM0071, the producer of staurosporine.</title>
        <authorList>
            <person name="Zhou S."/>
            <person name="Huang X."/>
        </authorList>
    </citation>
    <scope>NUCLEOTIDE SEQUENCE [LARGE SCALE GENOMIC DNA]</scope>
    <source>
        <strain evidence="3 4">HNM0071</strain>
    </source>
</reference>
<feature type="compositionally biased region" description="Basic and acidic residues" evidence="1">
    <location>
        <begin position="63"/>
        <end position="77"/>
    </location>
</feature>
<dbReference type="EMBL" id="CP029254">
    <property type="protein sequence ID" value="AWK09512.1"/>
    <property type="molecule type" value="Genomic_DNA"/>
</dbReference>
<feature type="region of interest" description="Disordered" evidence="1">
    <location>
        <begin position="1"/>
        <end position="21"/>
    </location>
</feature>
<dbReference type="Pfam" id="PF13542">
    <property type="entry name" value="HTH_Tnp_ISL3"/>
    <property type="match status" value="1"/>
</dbReference>
<evidence type="ECO:0000313" key="4">
    <source>
        <dbReference type="Proteomes" id="UP000245051"/>
    </source>
</evidence>
<evidence type="ECO:0000259" key="2">
    <source>
        <dbReference type="Pfam" id="PF13542"/>
    </source>
</evidence>
<proteinExistence type="predicted"/>
<dbReference type="InterPro" id="IPR032877">
    <property type="entry name" value="Transposase_HTH"/>
</dbReference>
<dbReference type="RefSeq" id="WP_109294482.1">
    <property type="nucleotide sequence ID" value="NZ_CP029254.1"/>
</dbReference>
<evidence type="ECO:0000256" key="1">
    <source>
        <dbReference type="SAM" id="MobiDB-lite"/>
    </source>
</evidence>
<protein>
    <recommendedName>
        <fullName evidence="2">Transposase IS204/IS1001/IS1096/IS1165 helix-turn-helix domain-containing protein</fullName>
    </recommendedName>
</protein>
<name>A0ABN5KGQ7_9ACTN</name>
<feature type="compositionally biased region" description="Low complexity" evidence="1">
    <location>
        <begin position="1"/>
        <end position="17"/>
    </location>
</feature>
<evidence type="ECO:0000313" key="3">
    <source>
        <dbReference type="EMBL" id="AWK09512.1"/>
    </source>
</evidence>
<feature type="domain" description="Transposase IS204/IS1001/IS1096/IS1165 helix-turn-helix" evidence="2">
    <location>
        <begin position="2"/>
        <end position="49"/>
    </location>
</feature>
<gene>
    <name evidence="3" type="ORF">DDQ41_11945</name>
</gene>
<keyword evidence="4" id="KW-1185">Reference proteome</keyword>
<feature type="region of interest" description="Disordered" evidence="1">
    <location>
        <begin position="53"/>
        <end position="85"/>
    </location>
</feature>
<organism evidence="3 4">
    <name type="scientific">Streptomyces spongiicola</name>
    <dbReference type="NCBI Taxonomy" id="1690221"/>
    <lineage>
        <taxon>Bacteria</taxon>
        <taxon>Bacillati</taxon>
        <taxon>Actinomycetota</taxon>
        <taxon>Actinomycetes</taxon>
        <taxon>Kitasatosporales</taxon>
        <taxon>Streptomycetaceae</taxon>
        <taxon>Streptomyces</taxon>
    </lineage>
</organism>